<protein>
    <submittedName>
        <fullName evidence="2">Tubulin polyglutamylase ttll-4</fullName>
    </submittedName>
</protein>
<sequence length="156" mass="17813">MTAKKLKLTPIRLKSMLNISRITKLFLLTLKADPSLLEDLTPSGWLVQLEDELTRLGDYEPLFPLGKDTEQYLSFLDPENVYPNVLYSEWQKRYGSKKSRGNSRLQDECARNRHLMPSGKYEESPMVGDKKKKHSRIGLSSLLPSKKPKTGSQSSN</sequence>
<keyword evidence="3" id="KW-1185">Reference proteome</keyword>
<evidence type="ECO:0000256" key="1">
    <source>
        <dbReference type="SAM" id="MobiDB-lite"/>
    </source>
</evidence>
<dbReference type="Proteomes" id="UP001201812">
    <property type="component" value="Unassembled WGS sequence"/>
</dbReference>
<proteinExistence type="predicted"/>
<reference evidence="2" key="1">
    <citation type="submission" date="2022-01" db="EMBL/GenBank/DDBJ databases">
        <title>Genome Sequence Resource for Two Populations of Ditylenchus destructor, the Migratory Endoparasitic Phytonematode.</title>
        <authorList>
            <person name="Zhang H."/>
            <person name="Lin R."/>
            <person name="Xie B."/>
        </authorList>
    </citation>
    <scope>NUCLEOTIDE SEQUENCE</scope>
    <source>
        <strain evidence="2">BazhouSP</strain>
    </source>
</reference>
<comment type="caution">
    <text evidence="2">The sequence shown here is derived from an EMBL/GenBank/DDBJ whole genome shotgun (WGS) entry which is preliminary data.</text>
</comment>
<organism evidence="2 3">
    <name type="scientific">Ditylenchus destructor</name>
    <dbReference type="NCBI Taxonomy" id="166010"/>
    <lineage>
        <taxon>Eukaryota</taxon>
        <taxon>Metazoa</taxon>
        <taxon>Ecdysozoa</taxon>
        <taxon>Nematoda</taxon>
        <taxon>Chromadorea</taxon>
        <taxon>Rhabditida</taxon>
        <taxon>Tylenchina</taxon>
        <taxon>Tylenchomorpha</taxon>
        <taxon>Sphaerularioidea</taxon>
        <taxon>Anguinidae</taxon>
        <taxon>Anguininae</taxon>
        <taxon>Ditylenchus</taxon>
    </lineage>
</organism>
<dbReference type="AlphaFoldDB" id="A0AAD4MK52"/>
<evidence type="ECO:0000313" key="3">
    <source>
        <dbReference type="Proteomes" id="UP001201812"/>
    </source>
</evidence>
<accession>A0AAD4MK52</accession>
<evidence type="ECO:0000313" key="2">
    <source>
        <dbReference type="EMBL" id="KAI1693214.1"/>
    </source>
</evidence>
<dbReference type="EMBL" id="JAKKPZ010000659">
    <property type="protein sequence ID" value="KAI1693214.1"/>
    <property type="molecule type" value="Genomic_DNA"/>
</dbReference>
<gene>
    <name evidence="2" type="ORF">DdX_20797</name>
</gene>
<feature type="region of interest" description="Disordered" evidence="1">
    <location>
        <begin position="95"/>
        <end position="156"/>
    </location>
</feature>
<name>A0AAD4MK52_9BILA</name>